<dbReference type="RefSeq" id="WP_169655298.1">
    <property type="nucleotide sequence ID" value="NZ_JABANE010000008.1"/>
</dbReference>
<evidence type="ECO:0000313" key="1">
    <source>
        <dbReference type="EMBL" id="NME67155.1"/>
    </source>
</evidence>
<organism evidence="1 2">
    <name type="scientific">Flammeovirga aprica JL-4</name>
    <dbReference type="NCBI Taxonomy" id="694437"/>
    <lineage>
        <taxon>Bacteria</taxon>
        <taxon>Pseudomonadati</taxon>
        <taxon>Bacteroidota</taxon>
        <taxon>Cytophagia</taxon>
        <taxon>Cytophagales</taxon>
        <taxon>Flammeovirgaceae</taxon>
        <taxon>Flammeovirga</taxon>
    </lineage>
</organism>
<name>A0A7X9RSF3_9BACT</name>
<proteinExistence type="predicted"/>
<dbReference type="AlphaFoldDB" id="A0A7X9RSF3"/>
<dbReference type="Proteomes" id="UP000576082">
    <property type="component" value="Unassembled WGS sequence"/>
</dbReference>
<keyword evidence="2" id="KW-1185">Reference proteome</keyword>
<dbReference type="EMBL" id="JABANE010000008">
    <property type="protein sequence ID" value="NME67155.1"/>
    <property type="molecule type" value="Genomic_DNA"/>
</dbReference>
<evidence type="ECO:0000313" key="2">
    <source>
        <dbReference type="Proteomes" id="UP000576082"/>
    </source>
</evidence>
<comment type="caution">
    <text evidence="1">The sequence shown here is derived from an EMBL/GenBank/DDBJ whole genome shotgun (WGS) entry which is preliminary data.</text>
</comment>
<reference evidence="1 2" key="1">
    <citation type="submission" date="2020-04" db="EMBL/GenBank/DDBJ databases">
        <title>Flammeovirga sp. SR4, a novel species isolated from seawater.</title>
        <authorList>
            <person name="Wang X."/>
        </authorList>
    </citation>
    <scope>NUCLEOTIDE SEQUENCE [LARGE SCALE GENOMIC DNA]</scope>
    <source>
        <strain evidence="1 2">ATCC 23126</strain>
    </source>
</reference>
<gene>
    <name evidence="1" type="ORF">HHU12_04170</name>
</gene>
<sequence>MKSITFLATTFITGILSYNSIFMNPDLGQFQDPIENSINDVAYVDIAARPRLQGVNINLSETVIGAQGEFDNLYLRVQSDDYLKVLDIKCNDKVVRAAFDGETSENISLIGLYFPIDHKKSVILNLKKIINSQLVEKGDYTIEILMSNQNDADGNPLIENKKIHVKVV</sequence>
<protein>
    <submittedName>
        <fullName evidence="1">Uncharacterized protein</fullName>
    </submittedName>
</protein>
<accession>A0A7X9RSF3</accession>